<comment type="caution">
    <text evidence="2">The sequence shown here is derived from an EMBL/GenBank/DDBJ whole genome shotgun (WGS) entry which is preliminary data.</text>
</comment>
<dbReference type="EMBL" id="BRZI01000046">
    <property type="protein sequence ID" value="GLD32510.1"/>
    <property type="molecule type" value="Genomic_DNA"/>
</dbReference>
<evidence type="ECO:0000313" key="2">
    <source>
        <dbReference type="EMBL" id="GLD32510.1"/>
    </source>
</evidence>
<dbReference type="Proteomes" id="UP001064782">
    <property type="component" value="Unassembled WGS sequence"/>
</dbReference>
<organism evidence="2 3">
    <name type="scientific">Mycobacterium kiyosense</name>
    <dbReference type="NCBI Taxonomy" id="2871094"/>
    <lineage>
        <taxon>Bacteria</taxon>
        <taxon>Bacillati</taxon>
        <taxon>Actinomycetota</taxon>
        <taxon>Actinomycetes</taxon>
        <taxon>Mycobacteriales</taxon>
        <taxon>Mycobacteriaceae</taxon>
        <taxon>Mycobacterium</taxon>
    </lineage>
</organism>
<evidence type="ECO:0000313" key="3">
    <source>
        <dbReference type="Proteomes" id="UP001064782"/>
    </source>
</evidence>
<gene>
    <name evidence="2" type="ORF">Mkiyose1413_43930</name>
    <name evidence="1" type="ORF">SRL2020028_29010</name>
</gene>
<proteinExistence type="predicted"/>
<protein>
    <recommendedName>
        <fullName evidence="4">Phage gp6-like head-tail connector protein</fullName>
    </recommendedName>
</protein>
<dbReference type="RefSeq" id="WP_264990753.1">
    <property type="nucleotide sequence ID" value="NZ_BRZD01000158.1"/>
</dbReference>
<name>A0A9P3QB44_9MYCO</name>
<evidence type="ECO:0000313" key="1">
    <source>
        <dbReference type="EMBL" id="GLB83645.1"/>
    </source>
</evidence>
<dbReference type="Proteomes" id="UP001165663">
    <property type="component" value="Unassembled WGS sequence"/>
</dbReference>
<keyword evidence="3" id="KW-1185">Reference proteome</keyword>
<evidence type="ECO:0008006" key="4">
    <source>
        <dbReference type="Google" id="ProtNLM"/>
    </source>
</evidence>
<sequence>MPSAPSYATPEEMTHYIGEAVAADTAELTLTVETASRSVDRACDRQFGSVDQPQARYYTAHYDRHRRVWIIPTDDFATTDGLVVETVAGKLFTPVAGYLPAPVNAVVDGTVWTSLVIGSGAPVTPNGSENGLRITAKWGWPAVPAPVKLATLIQASRLYARKNAPFGIAGNLDVGEMRLLERLDVDLMTSVRPYARIWGAV</sequence>
<accession>A0A9P3QB44</accession>
<dbReference type="AlphaFoldDB" id="A0A9P3QB44"/>
<dbReference type="EMBL" id="BRXE01000030">
    <property type="protein sequence ID" value="GLB83645.1"/>
    <property type="molecule type" value="Genomic_DNA"/>
</dbReference>
<reference evidence="2" key="1">
    <citation type="submission" date="2022-08" db="EMBL/GenBank/DDBJ databases">
        <title>Mycobacterium kiyosense sp. nov., scotochromogenic slow-glowing species isolated from respiratory specimens.</title>
        <authorList>
            <person name="Fukano H."/>
            <person name="Kazumi Y."/>
            <person name="Sakagami N."/>
            <person name="Ato M."/>
            <person name="Mitarai S."/>
            <person name="Hoshino Y."/>
        </authorList>
    </citation>
    <scope>NUCLEOTIDE SEQUENCE</scope>
    <source>
        <strain evidence="2">1413</strain>
        <strain evidence="1">SRL2020-028</strain>
    </source>
</reference>